<dbReference type="EMBL" id="LN483070">
    <property type="protein sequence ID" value="CEA08289.1"/>
    <property type="molecule type" value="Genomic_DNA"/>
</dbReference>
<organism evidence="4">
    <name type="scientific">Arthrobacter saudimassiliensis</name>
    <dbReference type="NCBI Taxonomy" id="1461584"/>
    <lineage>
        <taxon>Bacteria</taxon>
        <taxon>Bacillati</taxon>
        <taxon>Actinomycetota</taxon>
        <taxon>Actinomycetes</taxon>
        <taxon>Micrococcales</taxon>
        <taxon>Micrococcaceae</taxon>
        <taxon>Arthrobacter</taxon>
    </lineage>
</organism>
<proteinExistence type="predicted"/>
<dbReference type="Pfam" id="PF00376">
    <property type="entry name" value="MerR"/>
    <property type="match status" value="1"/>
</dbReference>
<sequence>MRALRHYHQTGLLAEPPRSSNGYREYDVHALIRVLRIRRLAALGLPLEQMPPLLDEPEPGTGPAGATVPGPDAAEQALEELDRELAAAVERLTEQRRLIARIRADRNPPDVPPELARFLRISAGTLPARIAKMDREQLVLLGHLGSENVRAAIGQLFDVIASPGFLEPLTVLMERFDALPADAPSSAVDALAADLATALEPASAALAAHDGAELDGRSLALFNDYAADVLNPAQLAVLQRVGGALEDA</sequence>
<protein>
    <submittedName>
        <fullName evidence="4">MerR family regulatory protein</fullName>
    </submittedName>
</protein>
<dbReference type="Gene3D" id="1.10.1660.10">
    <property type="match status" value="1"/>
</dbReference>
<feature type="compositionally biased region" description="Low complexity" evidence="2">
    <location>
        <begin position="59"/>
        <end position="71"/>
    </location>
</feature>
<dbReference type="PATRIC" id="fig|1461584.3.peg.1617"/>
<dbReference type="InterPro" id="IPR000551">
    <property type="entry name" value="MerR-type_HTH_dom"/>
</dbReference>
<dbReference type="SUPFAM" id="SSF46955">
    <property type="entry name" value="Putative DNA-binding domain"/>
    <property type="match status" value="1"/>
</dbReference>
<dbReference type="PANTHER" id="PTHR30204:SF93">
    <property type="entry name" value="HTH MERR-TYPE DOMAIN-CONTAINING PROTEIN"/>
    <property type="match status" value="1"/>
</dbReference>
<dbReference type="CDD" id="cd00592">
    <property type="entry name" value="HTH_MerR-like"/>
    <property type="match status" value="1"/>
</dbReference>
<feature type="region of interest" description="Disordered" evidence="2">
    <location>
        <begin position="51"/>
        <end position="71"/>
    </location>
</feature>
<dbReference type="GO" id="GO:0003700">
    <property type="term" value="F:DNA-binding transcription factor activity"/>
    <property type="evidence" value="ECO:0007669"/>
    <property type="project" value="InterPro"/>
</dbReference>
<reference evidence="4" key="1">
    <citation type="submission" date="2014-07" db="EMBL/GenBank/DDBJ databases">
        <authorList>
            <person name="Urmite Genomes Urmite Genomes"/>
        </authorList>
    </citation>
    <scope>NUCLEOTIDE SEQUENCE</scope>
    <source>
        <strain evidence="4">11W110_air</strain>
    </source>
</reference>
<accession>A0A078MPT7</accession>
<dbReference type="PROSITE" id="PS50937">
    <property type="entry name" value="HTH_MERR_2"/>
    <property type="match status" value="1"/>
</dbReference>
<dbReference type="InterPro" id="IPR047057">
    <property type="entry name" value="MerR_fam"/>
</dbReference>
<keyword evidence="1" id="KW-0238">DNA-binding</keyword>
<dbReference type="SMART" id="SM00422">
    <property type="entry name" value="HTH_MERR"/>
    <property type="match status" value="1"/>
</dbReference>
<evidence type="ECO:0000256" key="1">
    <source>
        <dbReference type="ARBA" id="ARBA00023125"/>
    </source>
</evidence>
<dbReference type="AlphaFoldDB" id="A0A078MPT7"/>
<name>A0A078MPT7_9MICC</name>
<feature type="region of interest" description="Disordered" evidence="2">
    <location>
        <begin position="1"/>
        <end position="20"/>
    </location>
</feature>
<evidence type="ECO:0000259" key="3">
    <source>
        <dbReference type="PROSITE" id="PS50937"/>
    </source>
</evidence>
<dbReference type="GO" id="GO:0003677">
    <property type="term" value="F:DNA binding"/>
    <property type="evidence" value="ECO:0007669"/>
    <property type="project" value="UniProtKB-KW"/>
</dbReference>
<dbReference type="InterPro" id="IPR009061">
    <property type="entry name" value="DNA-bd_dom_put_sf"/>
</dbReference>
<gene>
    <name evidence="4" type="ORF">BN1051_01629</name>
</gene>
<evidence type="ECO:0000313" key="4">
    <source>
        <dbReference type="EMBL" id="CEA08289.1"/>
    </source>
</evidence>
<feature type="domain" description="HTH merR-type" evidence="3">
    <location>
        <begin position="1"/>
        <end position="56"/>
    </location>
</feature>
<dbReference type="PANTHER" id="PTHR30204">
    <property type="entry name" value="REDOX-CYCLING DRUG-SENSING TRANSCRIPTIONAL ACTIVATOR SOXR"/>
    <property type="match status" value="1"/>
</dbReference>
<evidence type="ECO:0000256" key="2">
    <source>
        <dbReference type="SAM" id="MobiDB-lite"/>
    </source>
</evidence>